<feature type="transmembrane region" description="Helical" evidence="9">
    <location>
        <begin position="266"/>
        <end position="283"/>
    </location>
</feature>
<dbReference type="GO" id="GO:1901235">
    <property type="term" value="F:(R)-carnitine transmembrane transporter activity"/>
    <property type="evidence" value="ECO:0007669"/>
    <property type="project" value="TreeGrafter"/>
</dbReference>
<keyword evidence="7" id="KW-1015">Disulfide bond</keyword>
<evidence type="ECO:0000256" key="6">
    <source>
        <dbReference type="PIRSR" id="PIRSR600175-1"/>
    </source>
</evidence>
<gene>
    <name evidence="10" type="primary">LOC118309806</name>
</gene>
<dbReference type="PROSITE" id="PS50267">
    <property type="entry name" value="NA_NEUROTRAN_SYMP_3"/>
    <property type="match status" value="1"/>
</dbReference>
<keyword evidence="3 8" id="KW-0812">Transmembrane</keyword>
<evidence type="ECO:0000256" key="4">
    <source>
        <dbReference type="ARBA" id="ARBA00022989"/>
    </source>
</evidence>
<dbReference type="GeneTree" id="ENSGT00940000159688"/>
<dbReference type="InterPro" id="IPR000175">
    <property type="entry name" value="Na/ntran_symport"/>
</dbReference>
<evidence type="ECO:0000256" key="9">
    <source>
        <dbReference type="SAM" id="Phobius"/>
    </source>
</evidence>
<dbReference type="SUPFAM" id="SSF161070">
    <property type="entry name" value="SNF-like"/>
    <property type="match status" value="1"/>
</dbReference>
<feature type="transmembrane region" description="Helical" evidence="9">
    <location>
        <begin position="480"/>
        <end position="502"/>
    </location>
</feature>
<dbReference type="PANTHER" id="PTHR11616:SF286">
    <property type="entry name" value="SODIUM- AND CHLORIDE-DEPENDENT NEUTRAL AND BASIC AMINO ACID TRANSPORTER B(0+)"/>
    <property type="match status" value="1"/>
</dbReference>
<feature type="binding site" evidence="6">
    <location>
        <position position="64"/>
    </location>
    <ligand>
        <name>Na(+)</name>
        <dbReference type="ChEBI" id="CHEBI:29101"/>
        <label>1</label>
    </ligand>
</feature>
<feature type="transmembrane region" description="Helical" evidence="9">
    <location>
        <begin position="448"/>
        <end position="474"/>
    </location>
</feature>
<dbReference type="PANTHER" id="PTHR11616">
    <property type="entry name" value="SODIUM/CHLORIDE DEPENDENT TRANSPORTER"/>
    <property type="match status" value="1"/>
</dbReference>
<dbReference type="GO" id="GO:0001761">
    <property type="term" value="F:beta-alanine transmembrane transporter activity"/>
    <property type="evidence" value="ECO:0007669"/>
    <property type="project" value="TreeGrafter"/>
</dbReference>
<dbReference type="InterPro" id="IPR037272">
    <property type="entry name" value="SNS_sf"/>
</dbReference>
<feature type="transmembrane region" description="Helical" evidence="9">
    <location>
        <begin position="88"/>
        <end position="109"/>
    </location>
</feature>
<comment type="subcellular location">
    <subcellularLocation>
        <location evidence="1">Membrane</location>
        <topology evidence="1">Multi-pass membrane protein</topology>
    </subcellularLocation>
</comment>
<dbReference type="GO" id="GO:0046872">
    <property type="term" value="F:metal ion binding"/>
    <property type="evidence" value="ECO:0007669"/>
    <property type="project" value="UniProtKB-KW"/>
</dbReference>
<organism evidence="10 11">
    <name type="scientific">Scophthalmus maximus</name>
    <name type="common">Turbot</name>
    <name type="synonym">Psetta maxima</name>
    <dbReference type="NCBI Taxonomy" id="52904"/>
    <lineage>
        <taxon>Eukaryota</taxon>
        <taxon>Metazoa</taxon>
        <taxon>Chordata</taxon>
        <taxon>Craniata</taxon>
        <taxon>Vertebrata</taxon>
        <taxon>Euteleostomi</taxon>
        <taxon>Actinopterygii</taxon>
        <taxon>Neopterygii</taxon>
        <taxon>Teleostei</taxon>
        <taxon>Neoteleostei</taxon>
        <taxon>Acanthomorphata</taxon>
        <taxon>Carangaria</taxon>
        <taxon>Pleuronectiformes</taxon>
        <taxon>Pleuronectoidei</taxon>
        <taxon>Scophthalmidae</taxon>
        <taxon>Scophthalmus</taxon>
    </lineage>
</organism>
<evidence type="ECO:0000256" key="3">
    <source>
        <dbReference type="ARBA" id="ARBA00022692"/>
    </source>
</evidence>
<feature type="transmembrane region" description="Helical" evidence="9">
    <location>
        <begin position="237"/>
        <end position="257"/>
    </location>
</feature>
<feature type="disulfide bond" evidence="7">
    <location>
        <begin position="169"/>
        <end position="177"/>
    </location>
</feature>
<feature type="binding site" evidence="6">
    <location>
        <position position="66"/>
    </location>
    <ligand>
        <name>Na(+)</name>
        <dbReference type="ChEBI" id="CHEBI:29101"/>
        <label>1</label>
    </ligand>
</feature>
<feature type="transmembrane region" description="Helical" evidence="9">
    <location>
        <begin position="317"/>
        <end position="338"/>
    </location>
</feature>
<reference evidence="10" key="1">
    <citation type="submission" date="2023-05" db="EMBL/GenBank/DDBJ databases">
        <title>High-quality long-read genome of Scophthalmus maximus.</title>
        <authorList>
            <person name="Lien S."/>
            <person name="Martinez P."/>
        </authorList>
    </citation>
    <scope>NUCLEOTIDE SEQUENCE [LARGE SCALE GENOMIC DNA]</scope>
</reference>
<dbReference type="PROSITE" id="PS00754">
    <property type="entry name" value="NA_NEUROTRAN_SYMP_2"/>
    <property type="match status" value="1"/>
</dbReference>
<reference evidence="10" key="2">
    <citation type="submission" date="2025-08" db="UniProtKB">
        <authorList>
            <consortium name="Ensembl"/>
        </authorList>
    </citation>
    <scope>IDENTIFICATION</scope>
</reference>
<protein>
    <recommendedName>
        <fullName evidence="8">Transporter</fullName>
    </recommendedName>
</protein>
<feature type="binding site" evidence="6">
    <location>
        <position position="71"/>
    </location>
    <ligand>
        <name>Na(+)</name>
        <dbReference type="ChEBI" id="CHEBI:29101"/>
        <label>1</label>
    </ligand>
</feature>
<evidence type="ECO:0000313" key="11">
    <source>
        <dbReference type="Proteomes" id="UP000694558"/>
    </source>
</evidence>
<feature type="transmembrane region" description="Helical" evidence="9">
    <location>
        <begin position="58"/>
        <end position="76"/>
    </location>
</feature>
<dbReference type="GO" id="GO:0005886">
    <property type="term" value="C:plasma membrane"/>
    <property type="evidence" value="ECO:0007669"/>
    <property type="project" value="TreeGrafter"/>
</dbReference>
<proteinExistence type="inferred from homology"/>
<feature type="transmembrane region" description="Helical" evidence="9">
    <location>
        <begin position="350"/>
        <end position="371"/>
    </location>
</feature>
<dbReference type="GO" id="GO:0015657">
    <property type="term" value="F:branched-chain amino acid:sodium symporter activity"/>
    <property type="evidence" value="ECO:0007669"/>
    <property type="project" value="TreeGrafter"/>
</dbReference>
<feature type="transmembrane region" description="Helical" evidence="9">
    <location>
        <begin position="130"/>
        <end position="157"/>
    </location>
</feature>
<dbReference type="PROSITE" id="PS00610">
    <property type="entry name" value="NA_NEUROTRAN_SYMP_1"/>
    <property type="match status" value="1"/>
</dbReference>
<evidence type="ECO:0000256" key="8">
    <source>
        <dbReference type="RuleBase" id="RU003732"/>
    </source>
</evidence>
<evidence type="ECO:0000256" key="5">
    <source>
        <dbReference type="ARBA" id="ARBA00023136"/>
    </source>
</evidence>
<dbReference type="GO" id="GO:0022858">
    <property type="term" value="F:alanine transmembrane transporter activity"/>
    <property type="evidence" value="ECO:0007669"/>
    <property type="project" value="TreeGrafter"/>
</dbReference>
<evidence type="ECO:0000313" key="10">
    <source>
        <dbReference type="Ensembl" id="ENSSMAP00000056923.1"/>
    </source>
</evidence>
<evidence type="ECO:0000256" key="7">
    <source>
        <dbReference type="PIRSR" id="PIRSR600175-2"/>
    </source>
</evidence>
<dbReference type="GO" id="GO:0015374">
    <property type="term" value="F:neutral, basic amino acid:sodium:chloride symporter activity"/>
    <property type="evidence" value="ECO:0007669"/>
    <property type="project" value="TreeGrafter"/>
</dbReference>
<keyword evidence="6" id="KW-0915">Sodium</keyword>
<feature type="transmembrane region" description="Helical" evidence="9">
    <location>
        <begin position="523"/>
        <end position="543"/>
    </location>
</feature>
<feature type="binding site" evidence="6">
    <location>
        <position position="356"/>
    </location>
    <ligand>
        <name>Na(+)</name>
        <dbReference type="ChEBI" id="CHEBI:29101"/>
        <label>1</label>
    </ligand>
</feature>
<dbReference type="Proteomes" id="UP000694558">
    <property type="component" value="Chromosome 6"/>
</dbReference>
<name>A0A8D3DBL4_SCOMX</name>
<accession>A0A8D3DBL4</accession>
<keyword evidence="2 8" id="KW-0813">Transport</keyword>
<keyword evidence="6" id="KW-0479">Metal-binding</keyword>
<dbReference type="NCBIfam" id="NF037979">
    <property type="entry name" value="Na_transp"/>
    <property type="match status" value="1"/>
</dbReference>
<keyword evidence="5 9" id="KW-0472">Membrane</keyword>
<feature type="binding site" evidence="6">
    <location>
        <position position="424"/>
    </location>
    <ligand>
        <name>Na(+)</name>
        <dbReference type="ChEBI" id="CHEBI:29101"/>
        <label>1</label>
    </ligand>
</feature>
<keyword evidence="4 9" id="KW-1133">Transmembrane helix</keyword>
<feature type="transmembrane region" description="Helical" evidence="9">
    <location>
        <begin position="407"/>
        <end position="427"/>
    </location>
</feature>
<sequence length="635" mass="71506">MENELELGPRVHEFCTWLHLYPPSLIILQIKFLFEQDCHDGDGDENPVRGNWTNKTEYTLTLIGYAIGLGNIWRFPYITYKNGGGAFLIPYFLLLVLCGIPIFLLENAIGQFCSQGPINIWKALPMLQGVGFSVIVMNAFVVIYYNVIIAYGLYYMFASFQSPLPWSSCFSWADSNCSSTPRVSCNVSGVLVANWTQENITCPETDVITDPVQSPSEQYWDRVVLQRSSGLDETGPVVWHLALCLLLSSILVAAALIRGIKSSGKVVYLTATVPYVLILILLIRGTTLEGAMNGIEFYIGSQSNFTKLTDQQVWKDAATQTFFSLSLCTGGITTLASYNNFHNNMVPDSIVVPFINHGSSIFAGFAIFSILGHMSLINDKPVEHLVKEGFGLAFIAYPDALAKLPVAPLWSVLFFSMIFMVGLDSQFTMIGETTIYQWSGSAVLSKRAYVNIGTCVVVFLLGLPCVTRAGIYWVNLLDQLAGSWVLLCLCLMEIIGFCYVYGANCLIKDIEMMIGKKSVCFWLWWKTCWLFITPFIVVVILFWSLTSPSFTNGDVQYPAWGMTLYWCMVAFILIWIPVVFGYNLYKAEGSLWKRLKSLLYPTEDWHPYMDIHRGERYSIEACRLRRTLSTNDKQM</sequence>
<dbReference type="Ensembl" id="ENSSMAT00000045127.1">
    <property type="protein sequence ID" value="ENSSMAP00000056923.1"/>
    <property type="gene ID" value="ENSSMAG00000005591.2"/>
</dbReference>
<feature type="binding site" evidence="6">
    <location>
        <position position="425"/>
    </location>
    <ligand>
        <name>Na(+)</name>
        <dbReference type="ChEBI" id="CHEBI:29101"/>
        <label>1</label>
    </ligand>
</feature>
<dbReference type="Pfam" id="PF00209">
    <property type="entry name" value="SNF"/>
    <property type="match status" value="1"/>
</dbReference>
<feature type="transmembrane region" description="Helical" evidence="9">
    <location>
        <begin position="563"/>
        <end position="585"/>
    </location>
</feature>
<dbReference type="AlphaFoldDB" id="A0A8D3DBL4"/>
<evidence type="ECO:0000256" key="2">
    <source>
        <dbReference type="ARBA" id="ARBA00022448"/>
    </source>
</evidence>
<keyword evidence="8" id="KW-0769">Symport</keyword>
<evidence type="ECO:0000256" key="1">
    <source>
        <dbReference type="ARBA" id="ARBA00004141"/>
    </source>
</evidence>
<comment type="similarity">
    <text evidence="8">Belongs to the sodium:neurotransmitter symporter (SNF) (TC 2.A.22) family.</text>
</comment>
<dbReference type="PRINTS" id="PR00176">
    <property type="entry name" value="NANEUSMPORT"/>
</dbReference>
<feature type="binding site" evidence="6">
    <location>
        <position position="324"/>
    </location>
    <ligand>
        <name>Na(+)</name>
        <dbReference type="ChEBI" id="CHEBI:29101"/>
        <label>1</label>
    </ligand>
</feature>
<dbReference type="GO" id="GO:0089718">
    <property type="term" value="P:amino acid import across plasma membrane"/>
    <property type="evidence" value="ECO:0007669"/>
    <property type="project" value="TreeGrafter"/>
</dbReference>